<dbReference type="EMBL" id="VSRR010144538">
    <property type="protein sequence ID" value="MPD05124.1"/>
    <property type="molecule type" value="Genomic_DNA"/>
</dbReference>
<feature type="compositionally biased region" description="Basic and acidic residues" evidence="1">
    <location>
        <begin position="34"/>
        <end position="46"/>
    </location>
</feature>
<sequence>MKAKQEDVVKEREKELARKIREQEKLLKKEIEAKQAKKKEQREKIAKLSFCPDDDEEEEEEEEGSETEKNDKAEESDASTSEGEADKGSKSKMIKNPDVDTSFLPDRDREDAENRLREELRQVREHVIGVPVSERSERGMKGSRLKHEQK</sequence>
<dbReference type="InterPro" id="IPR007005">
    <property type="entry name" value="XAP5"/>
</dbReference>
<dbReference type="PANTHER" id="PTHR12722">
    <property type="entry name" value="XAP-5 PROTEIN-RELATED"/>
    <property type="match status" value="1"/>
</dbReference>
<feature type="compositionally biased region" description="Basic and acidic residues" evidence="1">
    <location>
        <begin position="105"/>
        <end position="127"/>
    </location>
</feature>
<organism evidence="2 3">
    <name type="scientific">Portunus trituberculatus</name>
    <name type="common">Swimming crab</name>
    <name type="synonym">Neptunus trituberculatus</name>
    <dbReference type="NCBI Taxonomy" id="210409"/>
    <lineage>
        <taxon>Eukaryota</taxon>
        <taxon>Metazoa</taxon>
        <taxon>Ecdysozoa</taxon>
        <taxon>Arthropoda</taxon>
        <taxon>Crustacea</taxon>
        <taxon>Multicrustacea</taxon>
        <taxon>Malacostraca</taxon>
        <taxon>Eumalacostraca</taxon>
        <taxon>Eucarida</taxon>
        <taxon>Decapoda</taxon>
        <taxon>Pleocyemata</taxon>
        <taxon>Brachyura</taxon>
        <taxon>Eubrachyura</taxon>
        <taxon>Portunoidea</taxon>
        <taxon>Portunidae</taxon>
        <taxon>Portuninae</taxon>
        <taxon>Portunus</taxon>
    </lineage>
</organism>
<feature type="compositionally biased region" description="Acidic residues" evidence="1">
    <location>
        <begin position="52"/>
        <end position="65"/>
    </location>
</feature>
<evidence type="ECO:0000313" key="2">
    <source>
        <dbReference type="EMBL" id="MPD05124.1"/>
    </source>
</evidence>
<proteinExistence type="predicted"/>
<dbReference type="GO" id="GO:0006325">
    <property type="term" value="P:chromatin organization"/>
    <property type="evidence" value="ECO:0007669"/>
    <property type="project" value="TreeGrafter"/>
</dbReference>
<name>A0A5B7KEE2_PORTR</name>
<dbReference type="PANTHER" id="PTHR12722:SF0">
    <property type="entry name" value="PROTEIN FAM50A"/>
    <property type="match status" value="1"/>
</dbReference>
<dbReference type="OrthoDB" id="1562195at2759"/>
<evidence type="ECO:0000313" key="3">
    <source>
        <dbReference type="Proteomes" id="UP000324222"/>
    </source>
</evidence>
<feature type="region of interest" description="Disordered" evidence="1">
    <location>
        <begin position="34"/>
        <end position="150"/>
    </location>
</feature>
<gene>
    <name evidence="2" type="ORF">E2C01_100852</name>
</gene>
<dbReference type="Proteomes" id="UP000324222">
    <property type="component" value="Unassembled WGS sequence"/>
</dbReference>
<comment type="caution">
    <text evidence="2">The sequence shown here is derived from an EMBL/GenBank/DDBJ whole genome shotgun (WGS) entry which is preliminary data.</text>
</comment>
<feature type="compositionally biased region" description="Basic and acidic residues" evidence="1">
    <location>
        <begin position="134"/>
        <end position="150"/>
    </location>
</feature>
<reference evidence="2 3" key="1">
    <citation type="submission" date="2019-05" db="EMBL/GenBank/DDBJ databases">
        <title>Another draft genome of Portunus trituberculatus and its Hox gene families provides insights of decapod evolution.</title>
        <authorList>
            <person name="Jeong J.-H."/>
            <person name="Song I."/>
            <person name="Kim S."/>
            <person name="Choi T."/>
            <person name="Kim D."/>
            <person name="Ryu S."/>
            <person name="Kim W."/>
        </authorList>
    </citation>
    <scope>NUCLEOTIDE SEQUENCE [LARGE SCALE GENOMIC DNA]</scope>
    <source>
        <tissue evidence="2">Muscle</tissue>
    </source>
</reference>
<protein>
    <submittedName>
        <fullName evidence="2">Protein FAM50</fullName>
    </submittedName>
</protein>
<keyword evidence="3" id="KW-1185">Reference proteome</keyword>
<feature type="compositionally biased region" description="Basic and acidic residues" evidence="1">
    <location>
        <begin position="66"/>
        <end position="75"/>
    </location>
</feature>
<evidence type="ECO:0000256" key="1">
    <source>
        <dbReference type="SAM" id="MobiDB-lite"/>
    </source>
</evidence>
<accession>A0A5B7KEE2</accession>
<dbReference type="GO" id="GO:0005634">
    <property type="term" value="C:nucleus"/>
    <property type="evidence" value="ECO:0007669"/>
    <property type="project" value="InterPro"/>
</dbReference>
<dbReference type="AlphaFoldDB" id="A0A5B7KEE2"/>